<proteinExistence type="predicted"/>
<organism evidence="1 2">
    <name type="scientific">Solibacillus faecavium</name>
    <dbReference type="NCBI Taxonomy" id="2762221"/>
    <lineage>
        <taxon>Bacteria</taxon>
        <taxon>Bacillati</taxon>
        <taxon>Bacillota</taxon>
        <taxon>Bacilli</taxon>
        <taxon>Bacillales</taxon>
        <taxon>Caryophanaceae</taxon>
        <taxon>Solibacillus</taxon>
    </lineage>
</organism>
<reference evidence="1 2" key="1">
    <citation type="submission" date="2020-08" db="EMBL/GenBank/DDBJ databases">
        <title>A Genomic Blueprint of the Chicken Gut Microbiome.</title>
        <authorList>
            <person name="Gilroy R."/>
            <person name="Ravi A."/>
            <person name="Getino M."/>
            <person name="Pursley I."/>
            <person name="Horton D.L."/>
            <person name="Alikhan N.-F."/>
            <person name="Baker D."/>
            <person name="Gharbi K."/>
            <person name="Hall N."/>
            <person name="Watson M."/>
            <person name="Adriaenssens E.M."/>
            <person name="Foster-Nyarko E."/>
            <person name="Jarju S."/>
            <person name="Secka A."/>
            <person name="Antonio M."/>
            <person name="Oren A."/>
            <person name="Chaudhuri R."/>
            <person name="La Ragione R.M."/>
            <person name="Hildebrand F."/>
            <person name="Pallen M.J."/>
        </authorList>
    </citation>
    <scope>NUCLEOTIDE SEQUENCE [LARGE SCALE GENOMIC DNA]</scope>
    <source>
        <strain evidence="1 2">A46</strain>
    </source>
</reference>
<dbReference type="InterPro" id="IPR021377">
    <property type="entry name" value="DUF3006"/>
</dbReference>
<dbReference type="EMBL" id="JACSPZ010000003">
    <property type="protein sequence ID" value="MBD8036489.1"/>
    <property type="molecule type" value="Genomic_DNA"/>
</dbReference>
<name>A0ABR8XXE1_9BACL</name>
<dbReference type="Proteomes" id="UP000619101">
    <property type="component" value="Unassembled WGS sequence"/>
</dbReference>
<gene>
    <name evidence="1" type="ORF">H9635_07025</name>
</gene>
<sequence length="82" mass="9733">MNDNKYTLDRFEGDYAIFLKRTQETDQLLIQRDEISVEVKEGDIVEIQDDGFAYTIRLLPEETANQKQRVNNLLEQLRNKNK</sequence>
<accession>A0ABR8XXE1</accession>
<protein>
    <submittedName>
        <fullName evidence="1">DUF3006 domain-containing protein</fullName>
    </submittedName>
</protein>
<evidence type="ECO:0000313" key="1">
    <source>
        <dbReference type="EMBL" id="MBD8036489.1"/>
    </source>
</evidence>
<evidence type="ECO:0000313" key="2">
    <source>
        <dbReference type="Proteomes" id="UP000619101"/>
    </source>
</evidence>
<keyword evidence="2" id="KW-1185">Reference proteome</keyword>
<dbReference type="RefSeq" id="WP_191699472.1">
    <property type="nucleotide sequence ID" value="NZ_JACSPZ010000003.1"/>
</dbReference>
<comment type="caution">
    <text evidence="1">The sequence shown here is derived from an EMBL/GenBank/DDBJ whole genome shotgun (WGS) entry which is preliminary data.</text>
</comment>
<dbReference type="Pfam" id="PF11213">
    <property type="entry name" value="DUF3006"/>
    <property type="match status" value="1"/>
</dbReference>